<keyword evidence="1" id="KW-0732">Signal</keyword>
<accession>A0A7G7G6R2</accession>
<dbReference type="Gene3D" id="2.160.20.80">
    <property type="entry name" value="E3 ubiquitin-protein ligase SopA"/>
    <property type="match status" value="1"/>
</dbReference>
<dbReference type="InterPro" id="IPR001646">
    <property type="entry name" value="5peptide_repeat"/>
</dbReference>
<proteinExistence type="predicted"/>
<feature type="signal peptide" evidence="1">
    <location>
        <begin position="1"/>
        <end position="20"/>
    </location>
</feature>
<dbReference type="Proteomes" id="UP000515237">
    <property type="component" value="Chromosome"/>
</dbReference>
<keyword evidence="3" id="KW-1185">Reference proteome</keyword>
<evidence type="ECO:0000313" key="3">
    <source>
        <dbReference type="Proteomes" id="UP000515237"/>
    </source>
</evidence>
<sequence>MKNVVLTFLLIIIVSGGVAAQTSVNAADVFAQINRGQAVTYQNVEITGDLDLTQLANKQLKKGGNKDDDNPSTKEYVSTVTAPLKFTNCTFTGKVLAYYNPDQGILYFSKDDSKNEIYNTNFEKEVSFQHCTFQQDAAFKYSQFKEAVSFTGSTFADEAFFKYAKFEQAPDFSKVKFSDNAVFKYVHFPANTNFSQAVFTDDADFKYAKFPGKVNFEKAQFNGFANFKYADFSDEAKLQGLAFNGNKDFKYTKLGGQKFTDTYRQEK</sequence>
<name>A0A7G7G6R2_9BACT</name>
<dbReference type="Pfam" id="PF13576">
    <property type="entry name" value="Pentapeptide_3"/>
    <property type="match status" value="1"/>
</dbReference>
<protein>
    <submittedName>
        <fullName evidence="2">Pentapeptide repeat-containing protein</fullName>
    </submittedName>
</protein>
<evidence type="ECO:0000256" key="1">
    <source>
        <dbReference type="SAM" id="SignalP"/>
    </source>
</evidence>
<feature type="chain" id="PRO_5028900769" evidence="1">
    <location>
        <begin position="21"/>
        <end position="267"/>
    </location>
</feature>
<dbReference type="KEGG" id="aswu:HUW51_08915"/>
<dbReference type="AlphaFoldDB" id="A0A7G7G6R2"/>
<evidence type="ECO:0000313" key="2">
    <source>
        <dbReference type="EMBL" id="QNF32846.1"/>
    </source>
</evidence>
<reference evidence="2 3" key="1">
    <citation type="journal article" date="2018" name="Int. J. Syst. Evol. Microbiol.">
        <title>Adhaeribacter swui sp. nov., isolated from wet mud.</title>
        <authorList>
            <person name="Kim D.U."/>
            <person name="Kim K.W."/>
            <person name="Kang M.S."/>
            <person name="Kim J.Y."/>
            <person name="Jang J.H."/>
            <person name="Kim M.K."/>
        </authorList>
    </citation>
    <scope>NUCLEOTIDE SEQUENCE [LARGE SCALE GENOMIC DNA]</scope>
    <source>
        <strain evidence="2 3">KCTC 52873</strain>
    </source>
</reference>
<organism evidence="2 3">
    <name type="scientific">Adhaeribacter swui</name>
    <dbReference type="NCBI Taxonomy" id="2086471"/>
    <lineage>
        <taxon>Bacteria</taxon>
        <taxon>Pseudomonadati</taxon>
        <taxon>Bacteroidota</taxon>
        <taxon>Cytophagia</taxon>
        <taxon>Cytophagales</taxon>
        <taxon>Hymenobacteraceae</taxon>
        <taxon>Adhaeribacter</taxon>
    </lineage>
</organism>
<dbReference type="EMBL" id="CP055156">
    <property type="protein sequence ID" value="QNF32846.1"/>
    <property type="molecule type" value="Genomic_DNA"/>
</dbReference>
<dbReference type="RefSeq" id="WP_185273625.1">
    <property type="nucleotide sequence ID" value="NZ_CP055156.1"/>
</dbReference>
<gene>
    <name evidence="2" type="ORF">HUW51_08915</name>
</gene>